<dbReference type="AlphaFoldDB" id="A0A2K8KWQ1"/>
<dbReference type="InterPro" id="IPR012899">
    <property type="entry name" value="LTXXQ"/>
</dbReference>
<evidence type="ECO:0000313" key="3">
    <source>
        <dbReference type="Proteomes" id="UP000231701"/>
    </source>
</evidence>
<dbReference type="OrthoDB" id="5295391at2"/>
<feature type="chain" id="PRO_5014668642" evidence="1">
    <location>
        <begin position="25"/>
        <end position="178"/>
    </location>
</feature>
<organism evidence="2 3">
    <name type="scientific">Mariprofundus aestuarium</name>
    <dbReference type="NCBI Taxonomy" id="1921086"/>
    <lineage>
        <taxon>Bacteria</taxon>
        <taxon>Pseudomonadati</taxon>
        <taxon>Pseudomonadota</taxon>
        <taxon>Candidatius Mariprofundia</taxon>
        <taxon>Mariprofundales</taxon>
        <taxon>Mariprofundaceae</taxon>
        <taxon>Mariprofundus</taxon>
    </lineage>
</organism>
<accession>A0A2K8KWQ1</accession>
<sequence length="178" mass="18970">MKKQLKHLMVAAAAVMLFSAQALACGGKQCASESCDFKGAKAENCAKGYAKGSGYKKSAHHKIPGNSPAYIRKILKKADAIGLTDKQRKQVGELLVAAETGAAKAHAEAQIEVAEFRGKLHGGSLNDSDIKAYAKRMGELRAAKYEANLMASVKASRLLNDEQKSKLYAGKKTMGANK</sequence>
<dbReference type="RefSeq" id="WP_100277166.1">
    <property type="nucleotide sequence ID" value="NZ_CP018799.1"/>
</dbReference>
<dbReference type="GO" id="GO:0042597">
    <property type="term" value="C:periplasmic space"/>
    <property type="evidence" value="ECO:0007669"/>
    <property type="project" value="InterPro"/>
</dbReference>
<proteinExistence type="predicted"/>
<dbReference type="Pfam" id="PF07813">
    <property type="entry name" value="LTXXQ"/>
    <property type="match status" value="1"/>
</dbReference>
<feature type="signal peptide" evidence="1">
    <location>
        <begin position="1"/>
        <end position="24"/>
    </location>
</feature>
<dbReference type="KEGG" id="maes:Ga0123461_0833"/>
<keyword evidence="1" id="KW-0732">Signal</keyword>
<keyword evidence="3" id="KW-1185">Reference proteome</keyword>
<dbReference type="Gene3D" id="1.20.120.1490">
    <property type="match status" value="1"/>
</dbReference>
<dbReference type="Proteomes" id="UP000231701">
    <property type="component" value="Chromosome"/>
</dbReference>
<dbReference type="EMBL" id="CP018799">
    <property type="protein sequence ID" value="ATX79253.1"/>
    <property type="molecule type" value="Genomic_DNA"/>
</dbReference>
<evidence type="ECO:0000256" key="1">
    <source>
        <dbReference type="SAM" id="SignalP"/>
    </source>
</evidence>
<name>A0A2K8KWQ1_MARES</name>
<evidence type="ECO:0000313" key="2">
    <source>
        <dbReference type="EMBL" id="ATX79253.1"/>
    </source>
</evidence>
<gene>
    <name evidence="2" type="ORF">Ga0123461_0833</name>
</gene>
<reference evidence="2 3" key="1">
    <citation type="submission" date="2016-12" db="EMBL/GenBank/DDBJ databases">
        <title>Isolation and genomic insights into novel planktonic Zetaproteobacteria from stratified waters of the Chesapeake Bay.</title>
        <authorList>
            <person name="McAllister S.M."/>
            <person name="Kato S."/>
            <person name="Chan C.S."/>
            <person name="Chiu B.K."/>
            <person name="Field E.K."/>
        </authorList>
    </citation>
    <scope>NUCLEOTIDE SEQUENCE [LARGE SCALE GENOMIC DNA]</scope>
    <source>
        <strain evidence="2 3">CP-5</strain>
    </source>
</reference>
<protein>
    <submittedName>
        <fullName evidence="2">LTXXQ motif family protein</fullName>
    </submittedName>
</protein>